<evidence type="ECO:0000313" key="1">
    <source>
        <dbReference type="EMBL" id="BBH26867.1"/>
    </source>
</evidence>
<dbReference type="InParanoid" id="A0A3G9J6Q6"/>
<dbReference type="EMBL" id="AP019309">
    <property type="protein sequence ID" value="BBH26867.1"/>
    <property type="molecule type" value="Genomic_DNA"/>
</dbReference>
<sequence length="62" mass="7323">MRLETADCDNLYFFILICDSIKSSPGYSHSLKQRKESKNLFIHEMTHKNHWGAAKDIRKKQL</sequence>
<dbReference type="AlphaFoldDB" id="A0A3G9J6Q6"/>
<accession>A0A3G9J6Q6</accession>
<keyword evidence="2" id="KW-1185">Reference proteome</keyword>
<dbReference type="KEGG" id="ebm:SG0102_18010"/>
<proteinExistence type="predicted"/>
<evidence type="ECO:0000313" key="2">
    <source>
        <dbReference type="Proteomes" id="UP000268059"/>
    </source>
</evidence>
<name>A0A3G9J6Q6_9FIRM</name>
<reference evidence="1 2" key="1">
    <citation type="submission" date="2018-11" db="EMBL/GenBank/DDBJ databases">
        <title>Novel Erysipelotrichaceae bacterium isolated from small intestine of a swine.</title>
        <authorList>
            <person name="Kim J.S."/>
            <person name="Choe H."/>
            <person name="Lee Y.R."/>
            <person name="Kim K.M."/>
            <person name="Park D.S."/>
        </authorList>
    </citation>
    <scope>NUCLEOTIDE SEQUENCE [LARGE SCALE GENOMIC DNA]</scope>
    <source>
        <strain evidence="1 2">SG0102</strain>
    </source>
</reference>
<protein>
    <submittedName>
        <fullName evidence="1">Uncharacterized protein</fullName>
    </submittedName>
</protein>
<gene>
    <name evidence="1" type="ORF">SG0102_18010</name>
</gene>
<dbReference type="Proteomes" id="UP000268059">
    <property type="component" value="Chromosome"/>
</dbReference>
<organism evidence="1 2">
    <name type="scientific">Intestinibaculum porci</name>
    <dbReference type="NCBI Taxonomy" id="2487118"/>
    <lineage>
        <taxon>Bacteria</taxon>
        <taxon>Bacillati</taxon>
        <taxon>Bacillota</taxon>
        <taxon>Erysipelotrichia</taxon>
        <taxon>Erysipelotrichales</taxon>
        <taxon>Erysipelotrichaceae</taxon>
        <taxon>Intestinibaculum</taxon>
    </lineage>
</organism>